<feature type="transmembrane region" description="Helical" evidence="1">
    <location>
        <begin position="72"/>
        <end position="93"/>
    </location>
</feature>
<evidence type="ECO:0000256" key="1">
    <source>
        <dbReference type="SAM" id="Phobius"/>
    </source>
</evidence>
<gene>
    <name evidence="2" type="ORF">EMK97_14420</name>
</gene>
<sequence>MNFNSLFIDKLAISISGLCVAHCLLFPVLVALLPNLLSLGIDPEFFHQWMIIFVIPTSIFALTLGCKKHGRITIIATGLVGLSCLLLAFALGANLLGEVGEKLLTLIGGLIIAYAHFNNYKSCQHHDKCAH</sequence>
<dbReference type="GO" id="GO:0016020">
    <property type="term" value="C:membrane"/>
    <property type="evidence" value="ECO:0007669"/>
    <property type="project" value="InterPro"/>
</dbReference>
<dbReference type="KEGG" id="lsd:EMK97_14420"/>
<dbReference type="RefSeq" id="WP_130603352.1">
    <property type="nucleotide sequence ID" value="NZ_CP034759.1"/>
</dbReference>
<name>A0A4P6P954_9GAMM</name>
<keyword evidence="1" id="KW-1133">Transmembrane helix</keyword>
<proteinExistence type="predicted"/>
<organism evidence="2 3">
    <name type="scientific">Litorilituus sediminis</name>
    <dbReference type="NCBI Taxonomy" id="718192"/>
    <lineage>
        <taxon>Bacteria</taxon>
        <taxon>Pseudomonadati</taxon>
        <taxon>Pseudomonadota</taxon>
        <taxon>Gammaproteobacteria</taxon>
        <taxon>Alteromonadales</taxon>
        <taxon>Colwelliaceae</taxon>
        <taxon>Litorilituus</taxon>
    </lineage>
</organism>
<keyword evidence="1" id="KW-0472">Membrane</keyword>
<reference evidence="2 3" key="1">
    <citation type="submission" date="2018-12" db="EMBL/GenBank/DDBJ databases">
        <title>Complete genome of Litorilituus sediminis.</title>
        <authorList>
            <person name="Liu A."/>
            <person name="Rong J."/>
        </authorList>
    </citation>
    <scope>NUCLEOTIDE SEQUENCE [LARGE SCALE GENOMIC DNA]</scope>
    <source>
        <strain evidence="2 3">JCM 17549</strain>
    </source>
</reference>
<keyword evidence="1" id="KW-0812">Transmembrane</keyword>
<evidence type="ECO:0000313" key="2">
    <source>
        <dbReference type="EMBL" id="QBG36829.1"/>
    </source>
</evidence>
<dbReference type="GO" id="GO:0015097">
    <property type="term" value="F:mercury ion transmembrane transporter activity"/>
    <property type="evidence" value="ECO:0007669"/>
    <property type="project" value="InterPro"/>
</dbReference>
<feature type="transmembrane region" description="Helical" evidence="1">
    <location>
        <begin position="99"/>
        <end position="117"/>
    </location>
</feature>
<dbReference type="InterPro" id="IPR004891">
    <property type="entry name" value="Mercury-R_MerC"/>
</dbReference>
<dbReference type="AlphaFoldDB" id="A0A4P6P954"/>
<feature type="transmembrane region" description="Helical" evidence="1">
    <location>
        <begin position="45"/>
        <end position="65"/>
    </location>
</feature>
<evidence type="ECO:0000313" key="3">
    <source>
        <dbReference type="Proteomes" id="UP000290244"/>
    </source>
</evidence>
<protein>
    <submittedName>
        <fullName evidence="2">MerC domain-containing protein</fullName>
    </submittedName>
</protein>
<dbReference type="Pfam" id="PF03203">
    <property type="entry name" value="MerC"/>
    <property type="match status" value="1"/>
</dbReference>
<keyword evidence="3" id="KW-1185">Reference proteome</keyword>
<accession>A0A4P6P954</accession>
<feature type="transmembrane region" description="Helical" evidence="1">
    <location>
        <begin position="12"/>
        <end position="33"/>
    </location>
</feature>
<dbReference type="OrthoDB" id="34373at2"/>
<dbReference type="EMBL" id="CP034759">
    <property type="protein sequence ID" value="QBG36829.1"/>
    <property type="molecule type" value="Genomic_DNA"/>
</dbReference>
<dbReference type="Proteomes" id="UP000290244">
    <property type="component" value="Chromosome"/>
</dbReference>